<dbReference type="InterPro" id="IPR011057">
    <property type="entry name" value="Mss4-like_sf"/>
</dbReference>
<dbReference type="SUPFAM" id="SSF51316">
    <property type="entry name" value="Mss4-like"/>
    <property type="match status" value="1"/>
</dbReference>
<evidence type="ECO:0000313" key="7">
    <source>
        <dbReference type="Proteomes" id="UP000233458"/>
    </source>
</evidence>
<comment type="similarity">
    <text evidence="1">Belongs to the Gfa family.</text>
</comment>
<dbReference type="PANTHER" id="PTHR33337">
    <property type="entry name" value="GFA DOMAIN-CONTAINING PROTEIN"/>
    <property type="match status" value="1"/>
</dbReference>
<keyword evidence="4" id="KW-0456">Lyase</keyword>
<dbReference type="EMBL" id="CP024199">
    <property type="protein sequence ID" value="AUG54910.1"/>
    <property type="molecule type" value="Genomic_DNA"/>
</dbReference>
<evidence type="ECO:0000259" key="5">
    <source>
        <dbReference type="PROSITE" id="PS51891"/>
    </source>
</evidence>
<feature type="domain" description="CENP-V/GFA" evidence="5">
    <location>
        <begin position="98"/>
        <end position="205"/>
    </location>
</feature>
<evidence type="ECO:0000256" key="3">
    <source>
        <dbReference type="ARBA" id="ARBA00022833"/>
    </source>
</evidence>
<evidence type="ECO:0000256" key="2">
    <source>
        <dbReference type="ARBA" id="ARBA00022723"/>
    </source>
</evidence>
<dbReference type="Pfam" id="PF04828">
    <property type="entry name" value="GFA"/>
    <property type="match status" value="1"/>
</dbReference>
<name>A0ABM6QEA4_9PROT</name>
<dbReference type="PANTHER" id="PTHR33337:SF3">
    <property type="entry name" value="CENP-V_GFA DOMAIN-CONTAINING PROTEIN"/>
    <property type="match status" value="1"/>
</dbReference>
<keyword evidence="3" id="KW-0862">Zinc</keyword>
<accession>A0ABM6QEA4</accession>
<dbReference type="InterPro" id="IPR006913">
    <property type="entry name" value="CENP-V/GFA"/>
</dbReference>
<proteinExistence type="inferred from homology"/>
<dbReference type="Gene3D" id="3.90.1590.10">
    <property type="entry name" value="glutathione-dependent formaldehyde- activating enzyme (gfa)"/>
    <property type="match status" value="1"/>
</dbReference>
<dbReference type="Proteomes" id="UP000233458">
    <property type="component" value="Chromosome"/>
</dbReference>
<organism evidence="6 7">
    <name type="scientific">Thalassospira marina</name>
    <dbReference type="NCBI Taxonomy" id="2048283"/>
    <lineage>
        <taxon>Bacteria</taxon>
        <taxon>Pseudomonadati</taxon>
        <taxon>Pseudomonadota</taxon>
        <taxon>Alphaproteobacteria</taxon>
        <taxon>Rhodospirillales</taxon>
        <taxon>Thalassospiraceae</taxon>
        <taxon>Thalassospira</taxon>
    </lineage>
</organism>
<keyword evidence="2" id="KW-0479">Metal-binding</keyword>
<evidence type="ECO:0000313" key="6">
    <source>
        <dbReference type="EMBL" id="AUG54910.1"/>
    </source>
</evidence>
<protein>
    <recommendedName>
        <fullName evidence="5">CENP-V/GFA domain-containing protein</fullName>
    </recommendedName>
</protein>
<sequence>MVMGRPEIKSRWGGDVGFGYCSGVVFGWLGTGRVCCHIWQQRSMRRNAPGCNCFAPALNCPHIGAARGRCAVTINAMARRQIMTMATSLEKSPSPDPVTGGCQCGAVRYQVKGVLLQTYICHCRECQKQSASAFGISVLVHGADIIITQGQVKTWQRPTDSGRVLDCHFCPECGSRLFHGDLAGPELVSIKGGSLDVMPDLSGGDHIWVARKAPGIAIPAGVRTHFGEPNEG</sequence>
<reference evidence="6 7" key="1">
    <citation type="submission" date="2017-10" db="EMBL/GenBank/DDBJ databases">
        <title>Biodiversity and function of Thalassospira species in the particle-attached aromatic-hydrocarbon-degrading consortia from the surface seawater of the China South Sea.</title>
        <authorList>
            <person name="Dong C."/>
            <person name="Liu R."/>
            <person name="Shao Z."/>
        </authorList>
    </citation>
    <scope>NUCLEOTIDE SEQUENCE [LARGE SCALE GENOMIC DNA]</scope>
    <source>
        <strain evidence="6 7">CSC3H3</strain>
    </source>
</reference>
<gene>
    <name evidence="6" type="ORF">CSC3H3_03805</name>
</gene>
<keyword evidence="7" id="KW-1185">Reference proteome</keyword>
<evidence type="ECO:0000256" key="4">
    <source>
        <dbReference type="ARBA" id="ARBA00023239"/>
    </source>
</evidence>
<evidence type="ECO:0000256" key="1">
    <source>
        <dbReference type="ARBA" id="ARBA00005495"/>
    </source>
</evidence>
<dbReference type="PROSITE" id="PS51891">
    <property type="entry name" value="CENP_V_GFA"/>
    <property type="match status" value="1"/>
</dbReference>